<accession>A0A091PGI9</accession>
<evidence type="ECO:0000256" key="1">
    <source>
        <dbReference type="SAM" id="MobiDB-lite"/>
    </source>
</evidence>
<organism evidence="2 3">
    <name type="scientific">Haliaeetus albicilla</name>
    <name type="common">White-tailed sea-eagle</name>
    <name type="synonym">Falco albicilla</name>
    <dbReference type="NCBI Taxonomy" id="8969"/>
    <lineage>
        <taxon>Eukaryota</taxon>
        <taxon>Metazoa</taxon>
        <taxon>Chordata</taxon>
        <taxon>Craniata</taxon>
        <taxon>Vertebrata</taxon>
        <taxon>Euteleostomi</taxon>
        <taxon>Archelosauria</taxon>
        <taxon>Archosauria</taxon>
        <taxon>Dinosauria</taxon>
        <taxon>Saurischia</taxon>
        <taxon>Theropoda</taxon>
        <taxon>Coelurosauria</taxon>
        <taxon>Aves</taxon>
        <taxon>Neognathae</taxon>
        <taxon>Neoaves</taxon>
        <taxon>Telluraves</taxon>
        <taxon>Accipitrimorphae</taxon>
        <taxon>Accipitriformes</taxon>
        <taxon>Accipitridae</taxon>
        <taxon>Accipitrinae</taxon>
        <taxon>Haliaeetus</taxon>
    </lineage>
</organism>
<feature type="region of interest" description="Disordered" evidence="1">
    <location>
        <begin position="74"/>
        <end position="96"/>
    </location>
</feature>
<evidence type="ECO:0000313" key="2">
    <source>
        <dbReference type="EMBL" id="KFQ06373.1"/>
    </source>
</evidence>
<feature type="non-terminal residue" evidence="2">
    <location>
        <position position="96"/>
    </location>
</feature>
<dbReference type="Proteomes" id="UP000054379">
    <property type="component" value="Unassembled WGS sequence"/>
</dbReference>
<evidence type="ECO:0000313" key="3">
    <source>
        <dbReference type="Proteomes" id="UP000054379"/>
    </source>
</evidence>
<gene>
    <name evidence="2" type="ORF">N329_04038</name>
</gene>
<proteinExistence type="predicted"/>
<name>A0A091PGI9_HALAL</name>
<feature type="non-terminal residue" evidence="2">
    <location>
        <position position="1"/>
    </location>
</feature>
<dbReference type="EMBL" id="KK658205">
    <property type="protein sequence ID" value="KFQ06373.1"/>
    <property type="molecule type" value="Genomic_DNA"/>
</dbReference>
<reference evidence="2 3" key="1">
    <citation type="submission" date="2014-04" db="EMBL/GenBank/DDBJ databases">
        <title>Genome evolution of avian class.</title>
        <authorList>
            <person name="Zhang G."/>
            <person name="Li C."/>
        </authorList>
    </citation>
    <scope>NUCLEOTIDE SEQUENCE [LARGE SCALE GENOMIC DNA]</scope>
    <source>
        <strain evidence="2">BGI_N329</strain>
    </source>
</reference>
<protein>
    <submittedName>
        <fullName evidence="2">Uncharacterized protein</fullName>
    </submittedName>
</protein>
<sequence length="96" mass="10502">RTLSSMTDEEPPDLQLLRVNTFEHCLSTISFPSGLTGLNQPFPSDGYFPCYRTEGKLCIGPALGGRFFTSREGLENKEGGQEEEPGIWSLSGSCLV</sequence>
<dbReference type="AlphaFoldDB" id="A0A091PGI9"/>